<evidence type="ECO:0000256" key="1">
    <source>
        <dbReference type="SAM" id="Phobius"/>
    </source>
</evidence>
<keyword evidence="1" id="KW-0812">Transmembrane</keyword>
<dbReference type="SUPFAM" id="SSF103481">
    <property type="entry name" value="Multidrug resistance efflux transporter EmrE"/>
    <property type="match status" value="1"/>
</dbReference>
<keyword evidence="1" id="KW-0472">Membrane</keyword>
<accession>A0A0F8YT84</accession>
<feature type="domain" description="EamA" evidence="2">
    <location>
        <begin position="2"/>
        <end position="46"/>
    </location>
</feature>
<dbReference type="InterPro" id="IPR037185">
    <property type="entry name" value="EmrE-like"/>
</dbReference>
<comment type="caution">
    <text evidence="3">The sequence shown here is derived from an EMBL/GenBank/DDBJ whole genome shotgun (WGS) entry which is preliminary data.</text>
</comment>
<dbReference type="AlphaFoldDB" id="A0A0F8YT84"/>
<evidence type="ECO:0000259" key="2">
    <source>
        <dbReference type="Pfam" id="PF00892"/>
    </source>
</evidence>
<sequence>IGKASVILSLTPIVSAFFSFIILGEIFTYFHLIGTVIVIFSITIIVREK</sequence>
<reference evidence="3" key="1">
    <citation type="journal article" date="2015" name="Nature">
        <title>Complex archaea that bridge the gap between prokaryotes and eukaryotes.</title>
        <authorList>
            <person name="Spang A."/>
            <person name="Saw J.H."/>
            <person name="Jorgensen S.L."/>
            <person name="Zaremba-Niedzwiedzka K."/>
            <person name="Martijn J."/>
            <person name="Lind A.E."/>
            <person name="van Eijk R."/>
            <person name="Schleper C."/>
            <person name="Guy L."/>
            <person name="Ettema T.J."/>
        </authorList>
    </citation>
    <scope>NUCLEOTIDE SEQUENCE</scope>
</reference>
<dbReference type="Pfam" id="PF00892">
    <property type="entry name" value="EamA"/>
    <property type="match status" value="1"/>
</dbReference>
<feature type="transmembrane region" description="Helical" evidence="1">
    <location>
        <begin position="26"/>
        <end position="46"/>
    </location>
</feature>
<name>A0A0F8YT84_9ZZZZ</name>
<evidence type="ECO:0000313" key="3">
    <source>
        <dbReference type="EMBL" id="KKK84653.1"/>
    </source>
</evidence>
<organism evidence="3">
    <name type="scientific">marine sediment metagenome</name>
    <dbReference type="NCBI Taxonomy" id="412755"/>
    <lineage>
        <taxon>unclassified sequences</taxon>
        <taxon>metagenomes</taxon>
        <taxon>ecological metagenomes</taxon>
    </lineage>
</organism>
<dbReference type="InterPro" id="IPR000620">
    <property type="entry name" value="EamA_dom"/>
</dbReference>
<gene>
    <name evidence="3" type="ORF">LCGC14_2781180</name>
</gene>
<dbReference type="GO" id="GO:0016020">
    <property type="term" value="C:membrane"/>
    <property type="evidence" value="ECO:0007669"/>
    <property type="project" value="InterPro"/>
</dbReference>
<keyword evidence="1" id="KW-1133">Transmembrane helix</keyword>
<feature type="non-terminal residue" evidence="3">
    <location>
        <position position="1"/>
    </location>
</feature>
<dbReference type="EMBL" id="LAZR01051674">
    <property type="protein sequence ID" value="KKK84653.1"/>
    <property type="molecule type" value="Genomic_DNA"/>
</dbReference>
<protein>
    <recommendedName>
        <fullName evidence="2">EamA domain-containing protein</fullName>
    </recommendedName>
</protein>
<proteinExistence type="predicted"/>